<accession>A0A5C5V1L7</accession>
<comment type="caution">
    <text evidence="1">The sequence shown here is derived from an EMBL/GenBank/DDBJ whole genome shotgun (WGS) entry which is preliminary data.</text>
</comment>
<evidence type="ECO:0000313" key="1">
    <source>
        <dbReference type="EMBL" id="TWT32281.1"/>
    </source>
</evidence>
<organism evidence="1 2">
    <name type="scientific">Posidoniimonas corsicana</name>
    <dbReference type="NCBI Taxonomy" id="1938618"/>
    <lineage>
        <taxon>Bacteria</taxon>
        <taxon>Pseudomonadati</taxon>
        <taxon>Planctomycetota</taxon>
        <taxon>Planctomycetia</taxon>
        <taxon>Pirellulales</taxon>
        <taxon>Lacipirellulaceae</taxon>
        <taxon>Posidoniimonas</taxon>
    </lineage>
</organism>
<dbReference type="Proteomes" id="UP000316714">
    <property type="component" value="Unassembled WGS sequence"/>
</dbReference>
<evidence type="ECO:0000313" key="2">
    <source>
        <dbReference type="Proteomes" id="UP000316714"/>
    </source>
</evidence>
<name>A0A5C5V1L7_9BACT</name>
<dbReference type="EMBL" id="SIHJ01000003">
    <property type="protein sequence ID" value="TWT32281.1"/>
    <property type="molecule type" value="Genomic_DNA"/>
</dbReference>
<reference evidence="1 2" key="1">
    <citation type="submission" date="2019-02" db="EMBL/GenBank/DDBJ databases">
        <title>Deep-cultivation of Planctomycetes and their phenomic and genomic characterization uncovers novel biology.</title>
        <authorList>
            <person name="Wiegand S."/>
            <person name="Jogler M."/>
            <person name="Boedeker C."/>
            <person name="Pinto D."/>
            <person name="Vollmers J."/>
            <person name="Rivas-Marin E."/>
            <person name="Kohn T."/>
            <person name="Peeters S.H."/>
            <person name="Heuer A."/>
            <person name="Rast P."/>
            <person name="Oberbeckmann S."/>
            <person name="Bunk B."/>
            <person name="Jeske O."/>
            <person name="Meyerdierks A."/>
            <person name="Storesund J.E."/>
            <person name="Kallscheuer N."/>
            <person name="Luecker S."/>
            <person name="Lage O.M."/>
            <person name="Pohl T."/>
            <person name="Merkel B.J."/>
            <person name="Hornburger P."/>
            <person name="Mueller R.-W."/>
            <person name="Bruemmer F."/>
            <person name="Labrenz M."/>
            <person name="Spormann A.M."/>
            <person name="Op Den Camp H."/>
            <person name="Overmann J."/>
            <person name="Amann R."/>
            <person name="Jetten M.S.M."/>
            <person name="Mascher T."/>
            <person name="Medema M.H."/>
            <person name="Devos D.P."/>
            <person name="Kaster A.-K."/>
            <person name="Ovreas L."/>
            <person name="Rohde M."/>
            <person name="Galperin M.Y."/>
            <person name="Jogler C."/>
        </authorList>
    </citation>
    <scope>NUCLEOTIDE SEQUENCE [LARGE SCALE GENOMIC DNA]</scope>
    <source>
        <strain evidence="1 2">KOR34</strain>
    </source>
</reference>
<proteinExistence type="predicted"/>
<sequence>MVKRLLLKLFLVGAVCAVLLVVGLGTAGFLALRPPGFYSDLAANPPAAADAQAAEERIEQMREDFVYWRAQALQRQHPSGAEPGYQLENDLHTVRVSDAELNALLVAESSRLDAGELSDPRVRFEDDRASLAVTLATPAGDLVLSAAFAPAQPVGGDLRMRLVDARLGRLPLPVNTLSSWLPKQENRLSGALYLDTTGSAAELILRMDDRTKQAATPRSVRFTNGEAVVTLRAPRLAGE</sequence>
<protein>
    <submittedName>
        <fullName evidence="1">Uncharacterized protein</fullName>
    </submittedName>
</protein>
<dbReference type="OrthoDB" id="254871at2"/>
<gene>
    <name evidence="1" type="ORF">KOR34_40430</name>
</gene>
<dbReference type="AlphaFoldDB" id="A0A5C5V1L7"/>
<dbReference type="RefSeq" id="WP_146567507.1">
    <property type="nucleotide sequence ID" value="NZ_SIHJ01000003.1"/>
</dbReference>
<keyword evidence="2" id="KW-1185">Reference proteome</keyword>